<proteinExistence type="predicted"/>
<accession>A0A0F9WMV0</accession>
<sequence length="91" mass="9735">MTANTIRPTESFSFPALAEAAAKRPTNRVNAYLQEHGRMSAADIADDVLDGDMGLLIDIAEHESTRDGGARWGVADTVHGGSGTWYGSWQA</sequence>
<organism evidence="1">
    <name type="scientific">marine sediment metagenome</name>
    <dbReference type="NCBI Taxonomy" id="412755"/>
    <lineage>
        <taxon>unclassified sequences</taxon>
        <taxon>metagenomes</taxon>
        <taxon>ecological metagenomes</taxon>
    </lineage>
</organism>
<protein>
    <submittedName>
        <fullName evidence="1">Uncharacterized protein</fullName>
    </submittedName>
</protein>
<gene>
    <name evidence="1" type="ORF">LCGC14_0259010</name>
</gene>
<name>A0A0F9WMV0_9ZZZZ</name>
<dbReference type="EMBL" id="LAZR01000138">
    <property type="protein sequence ID" value="KKN87446.1"/>
    <property type="molecule type" value="Genomic_DNA"/>
</dbReference>
<dbReference type="AlphaFoldDB" id="A0A0F9WMV0"/>
<reference evidence="1" key="1">
    <citation type="journal article" date="2015" name="Nature">
        <title>Complex archaea that bridge the gap between prokaryotes and eukaryotes.</title>
        <authorList>
            <person name="Spang A."/>
            <person name="Saw J.H."/>
            <person name="Jorgensen S.L."/>
            <person name="Zaremba-Niedzwiedzka K."/>
            <person name="Martijn J."/>
            <person name="Lind A.E."/>
            <person name="van Eijk R."/>
            <person name="Schleper C."/>
            <person name="Guy L."/>
            <person name="Ettema T.J."/>
        </authorList>
    </citation>
    <scope>NUCLEOTIDE SEQUENCE</scope>
</reference>
<evidence type="ECO:0000313" key="1">
    <source>
        <dbReference type="EMBL" id="KKN87446.1"/>
    </source>
</evidence>
<comment type="caution">
    <text evidence="1">The sequence shown here is derived from an EMBL/GenBank/DDBJ whole genome shotgun (WGS) entry which is preliminary data.</text>
</comment>